<keyword evidence="3" id="KW-1185">Reference proteome</keyword>
<keyword evidence="1" id="KW-0812">Transmembrane</keyword>
<dbReference type="AlphaFoldDB" id="A0A8J5WT88"/>
<gene>
    <name evidence="2" type="ORF">GUJ93_ZPchr0012g21216</name>
</gene>
<evidence type="ECO:0000256" key="1">
    <source>
        <dbReference type="SAM" id="Phobius"/>
    </source>
</evidence>
<organism evidence="2 3">
    <name type="scientific">Zizania palustris</name>
    <name type="common">Northern wild rice</name>
    <dbReference type="NCBI Taxonomy" id="103762"/>
    <lineage>
        <taxon>Eukaryota</taxon>
        <taxon>Viridiplantae</taxon>
        <taxon>Streptophyta</taxon>
        <taxon>Embryophyta</taxon>
        <taxon>Tracheophyta</taxon>
        <taxon>Spermatophyta</taxon>
        <taxon>Magnoliopsida</taxon>
        <taxon>Liliopsida</taxon>
        <taxon>Poales</taxon>
        <taxon>Poaceae</taxon>
        <taxon>BOP clade</taxon>
        <taxon>Oryzoideae</taxon>
        <taxon>Oryzeae</taxon>
        <taxon>Zizaniinae</taxon>
        <taxon>Zizania</taxon>
    </lineage>
</organism>
<accession>A0A8J5WT88</accession>
<reference evidence="2" key="2">
    <citation type="submission" date="2021-02" db="EMBL/GenBank/DDBJ databases">
        <authorList>
            <person name="Kimball J.A."/>
            <person name="Haas M.W."/>
            <person name="Macchietto M."/>
            <person name="Kono T."/>
            <person name="Duquette J."/>
            <person name="Shao M."/>
        </authorList>
    </citation>
    <scope>NUCLEOTIDE SEQUENCE</scope>
    <source>
        <tissue evidence="2">Fresh leaf tissue</tissue>
    </source>
</reference>
<proteinExistence type="predicted"/>
<comment type="caution">
    <text evidence="2">The sequence shown here is derived from an EMBL/GenBank/DDBJ whole genome shotgun (WGS) entry which is preliminary data.</text>
</comment>
<reference evidence="2" key="1">
    <citation type="journal article" date="2021" name="bioRxiv">
        <title>Whole Genome Assembly and Annotation of Northern Wild Rice, Zizania palustris L., Supports a Whole Genome Duplication in the Zizania Genus.</title>
        <authorList>
            <person name="Haas M."/>
            <person name="Kono T."/>
            <person name="Macchietto M."/>
            <person name="Millas R."/>
            <person name="McGilp L."/>
            <person name="Shao M."/>
            <person name="Duquette J."/>
            <person name="Hirsch C.N."/>
            <person name="Kimball J."/>
        </authorList>
    </citation>
    <scope>NUCLEOTIDE SEQUENCE</scope>
    <source>
        <tissue evidence="2">Fresh leaf tissue</tissue>
    </source>
</reference>
<sequence length="66" mass="6898">MEVDEVCPGVNMSAKGLGDEELVMAVPLVLPLGLLFLPSGLIVNVIHVCIPSESSTGLTKHFVALP</sequence>
<keyword evidence="1" id="KW-1133">Transmembrane helix</keyword>
<feature type="transmembrane region" description="Helical" evidence="1">
    <location>
        <begin position="22"/>
        <end position="50"/>
    </location>
</feature>
<evidence type="ECO:0000313" key="3">
    <source>
        <dbReference type="Proteomes" id="UP000729402"/>
    </source>
</evidence>
<dbReference type="Proteomes" id="UP000729402">
    <property type="component" value="Unassembled WGS sequence"/>
</dbReference>
<protein>
    <submittedName>
        <fullName evidence="2">Uncharacterized protein</fullName>
    </submittedName>
</protein>
<dbReference type="EMBL" id="JAAALK010000080">
    <property type="protein sequence ID" value="KAG8094791.1"/>
    <property type="molecule type" value="Genomic_DNA"/>
</dbReference>
<name>A0A8J5WT88_ZIZPA</name>
<evidence type="ECO:0000313" key="2">
    <source>
        <dbReference type="EMBL" id="KAG8094791.1"/>
    </source>
</evidence>
<keyword evidence="1" id="KW-0472">Membrane</keyword>